<reference evidence="2 3" key="1">
    <citation type="journal article" date="2021" name="BMC Genomics">
        <title>Datura genome reveals duplications of psychoactive alkaloid biosynthetic genes and high mutation rate following tissue culture.</title>
        <authorList>
            <person name="Rajewski A."/>
            <person name="Carter-House D."/>
            <person name="Stajich J."/>
            <person name="Litt A."/>
        </authorList>
    </citation>
    <scope>NUCLEOTIDE SEQUENCE [LARGE SCALE GENOMIC DNA]</scope>
    <source>
        <strain evidence="2">AR-01</strain>
    </source>
</reference>
<protein>
    <submittedName>
        <fullName evidence="2">Uncharacterized protein</fullName>
    </submittedName>
</protein>
<comment type="caution">
    <text evidence="2">The sequence shown here is derived from an EMBL/GenBank/DDBJ whole genome shotgun (WGS) entry which is preliminary data.</text>
</comment>
<proteinExistence type="predicted"/>
<dbReference type="Proteomes" id="UP000823775">
    <property type="component" value="Unassembled WGS sequence"/>
</dbReference>
<gene>
    <name evidence="2" type="ORF">HAX54_052403</name>
</gene>
<evidence type="ECO:0000256" key="1">
    <source>
        <dbReference type="SAM" id="MobiDB-lite"/>
    </source>
</evidence>
<feature type="non-terminal residue" evidence="2">
    <location>
        <position position="1"/>
    </location>
</feature>
<feature type="region of interest" description="Disordered" evidence="1">
    <location>
        <begin position="19"/>
        <end position="48"/>
    </location>
</feature>
<accession>A0ABS8WS86</accession>
<evidence type="ECO:0000313" key="2">
    <source>
        <dbReference type="EMBL" id="MCE3052368.1"/>
    </source>
</evidence>
<name>A0ABS8WS86_DATST</name>
<keyword evidence="3" id="KW-1185">Reference proteome</keyword>
<evidence type="ECO:0000313" key="3">
    <source>
        <dbReference type="Proteomes" id="UP000823775"/>
    </source>
</evidence>
<organism evidence="2 3">
    <name type="scientific">Datura stramonium</name>
    <name type="common">Jimsonweed</name>
    <name type="synonym">Common thornapple</name>
    <dbReference type="NCBI Taxonomy" id="4076"/>
    <lineage>
        <taxon>Eukaryota</taxon>
        <taxon>Viridiplantae</taxon>
        <taxon>Streptophyta</taxon>
        <taxon>Embryophyta</taxon>
        <taxon>Tracheophyta</taxon>
        <taxon>Spermatophyta</taxon>
        <taxon>Magnoliopsida</taxon>
        <taxon>eudicotyledons</taxon>
        <taxon>Gunneridae</taxon>
        <taxon>Pentapetalae</taxon>
        <taxon>asterids</taxon>
        <taxon>lamiids</taxon>
        <taxon>Solanales</taxon>
        <taxon>Solanaceae</taxon>
        <taxon>Solanoideae</taxon>
        <taxon>Datureae</taxon>
        <taxon>Datura</taxon>
    </lineage>
</organism>
<sequence>LIGYLPDFKFRKKHSYNANNAAMEEKKPTFARENTHRPYNEESSKVNETSHAFMTQTPQFTPASCFTPDQFD</sequence>
<feature type="compositionally biased region" description="Basic and acidic residues" evidence="1">
    <location>
        <begin position="23"/>
        <end position="45"/>
    </location>
</feature>
<dbReference type="EMBL" id="JACEIK010009493">
    <property type="protein sequence ID" value="MCE3052368.1"/>
    <property type="molecule type" value="Genomic_DNA"/>
</dbReference>